<feature type="transmembrane region" description="Helical" evidence="1">
    <location>
        <begin position="7"/>
        <end position="24"/>
    </location>
</feature>
<keyword evidence="1" id="KW-1133">Transmembrane helix</keyword>
<dbReference type="Proteomes" id="UP000670475">
    <property type="component" value="Unassembled WGS sequence"/>
</dbReference>
<comment type="caution">
    <text evidence="2">The sequence shown here is derived from an EMBL/GenBank/DDBJ whole genome shotgun (WGS) entry which is preliminary data.</text>
</comment>
<feature type="transmembrane region" description="Helical" evidence="1">
    <location>
        <begin position="30"/>
        <end position="47"/>
    </location>
</feature>
<keyword evidence="1" id="KW-0472">Membrane</keyword>
<evidence type="ECO:0000256" key="1">
    <source>
        <dbReference type="SAM" id="Phobius"/>
    </source>
</evidence>
<dbReference type="AlphaFoldDB" id="A0A940RZD6"/>
<keyword evidence="3" id="KW-1185">Reference proteome</keyword>
<sequence>MDPFGISGIHGIFGFAVTVLGLGMRALLGWPYGAAGLIGLALLLFGARTRRRQAACAGAVVLALVLVAPGS</sequence>
<name>A0A940RZD6_9ACTN</name>
<dbReference type="RefSeq" id="WP_209342509.1">
    <property type="nucleotide sequence ID" value="NZ_JAGIQL010000101.1"/>
</dbReference>
<proteinExistence type="predicted"/>
<accession>A0A940RZD6</accession>
<dbReference type="EMBL" id="JAGIQL010000101">
    <property type="protein sequence ID" value="MBP0460148.1"/>
    <property type="molecule type" value="Genomic_DNA"/>
</dbReference>
<reference evidence="2" key="1">
    <citation type="submission" date="2021-03" db="EMBL/GenBank/DDBJ databases">
        <title>Whole genome sequence of Streptomyces bomunensis MMS17-BM035.</title>
        <authorList>
            <person name="Lee J.H."/>
        </authorList>
    </citation>
    <scope>NUCLEOTIDE SEQUENCE</scope>
    <source>
        <strain evidence="2">MMS17-BM035</strain>
    </source>
</reference>
<protein>
    <submittedName>
        <fullName evidence="2">Uncharacterized protein</fullName>
    </submittedName>
</protein>
<organism evidence="2 3">
    <name type="scientific">Streptomyces montanisoli</name>
    <dbReference type="NCBI Taxonomy" id="2798581"/>
    <lineage>
        <taxon>Bacteria</taxon>
        <taxon>Bacillati</taxon>
        <taxon>Actinomycetota</taxon>
        <taxon>Actinomycetes</taxon>
        <taxon>Kitasatosporales</taxon>
        <taxon>Streptomycetaceae</taxon>
        <taxon>Streptomyces</taxon>
    </lineage>
</organism>
<evidence type="ECO:0000313" key="3">
    <source>
        <dbReference type="Proteomes" id="UP000670475"/>
    </source>
</evidence>
<keyword evidence="1" id="KW-0812">Transmembrane</keyword>
<gene>
    <name evidence="2" type="ORF">JFN87_22020</name>
</gene>
<evidence type="ECO:0000313" key="2">
    <source>
        <dbReference type="EMBL" id="MBP0460148.1"/>
    </source>
</evidence>